<dbReference type="RefSeq" id="WP_011585793.1">
    <property type="nucleotide sequence ID" value="NC_008255.1"/>
</dbReference>
<gene>
    <name evidence="1" type="ordered locus">CHU_2423</name>
</gene>
<dbReference type="Gene3D" id="3.40.50.1000">
    <property type="entry name" value="HAD superfamily/HAD-like"/>
    <property type="match status" value="1"/>
</dbReference>
<protein>
    <submittedName>
        <fullName evidence="1">Uncharacterized protein</fullName>
    </submittedName>
</protein>
<keyword evidence="2" id="KW-1185">Reference proteome</keyword>
<accession>A0A6N4STB2</accession>
<dbReference type="InterPro" id="IPR036412">
    <property type="entry name" value="HAD-like_sf"/>
</dbReference>
<reference evidence="1 2" key="1">
    <citation type="journal article" date="2007" name="Appl. Environ. Microbiol.">
        <title>Genome sequence of the cellulolytic gliding bacterium Cytophaga hutchinsonii.</title>
        <authorList>
            <person name="Xie G."/>
            <person name="Bruce D.C."/>
            <person name="Challacombe J.F."/>
            <person name="Chertkov O."/>
            <person name="Detter J.C."/>
            <person name="Gilna P."/>
            <person name="Han C.S."/>
            <person name="Lucas S."/>
            <person name="Misra M."/>
            <person name="Myers G.L."/>
            <person name="Richardson P."/>
            <person name="Tapia R."/>
            <person name="Thayer N."/>
            <person name="Thompson L.S."/>
            <person name="Brettin T.S."/>
            <person name="Henrissat B."/>
            <person name="Wilson D.B."/>
            <person name="McBride M.J."/>
        </authorList>
    </citation>
    <scope>NUCLEOTIDE SEQUENCE [LARGE SCALE GENOMIC DNA]</scope>
    <source>
        <strain evidence="2">ATCC 33406 / DSM 1761 / CIP 103989 / NBRC 15051 / NCIMB 9469 / D465</strain>
    </source>
</reference>
<organism evidence="1 2">
    <name type="scientific">Cytophaga hutchinsonii (strain ATCC 33406 / DSM 1761 / CIP 103989 / NBRC 15051 / NCIMB 9469 / D465)</name>
    <dbReference type="NCBI Taxonomy" id="269798"/>
    <lineage>
        <taxon>Bacteria</taxon>
        <taxon>Pseudomonadati</taxon>
        <taxon>Bacteroidota</taxon>
        <taxon>Cytophagia</taxon>
        <taxon>Cytophagales</taxon>
        <taxon>Cytophagaceae</taxon>
        <taxon>Cytophaga</taxon>
    </lineage>
</organism>
<dbReference type="KEGG" id="chu:CHU_2423"/>
<evidence type="ECO:0000313" key="1">
    <source>
        <dbReference type="EMBL" id="ABG59679.1"/>
    </source>
</evidence>
<dbReference type="Proteomes" id="UP000001822">
    <property type="component" value="Chromosome"/>
</dbReference>
<name>A0A6N4STB2_CYTH3</name>
<sequence>MDCYLNAANSFARILDEYQTYNSLVVAFDFDDTVYDFHKKGRLYADVVTLLRDLKKINCHLICWTGQEDLTFVKNYLMENNIPFDDINENPPFHVSSSKKVYANVYLDDRAGLKQVFGELTQLLQHESIRIKSV</sequence>
<dbReference type="EMBL" id="CP000383">
    <property type="protein sequence ID" value="ABG59679.1"/>
    <property type="molecule type" value="Genomic_DNA"/>
</dbReference>
<dbReference type="AlphaFoldDB" id="A0A6N4STB2"/>
<proteinExistence type="predicted"/>
<evidence type="ECO:0000313" key="2">
    <source>
        <dbReference type="Proteomes" id="UP000001822"/>
    </source>
</evidence>
<dbReference type="SUPFAM" id="SSF56784">
    <property type="entry name" value="HAD-like"/>
    <property type="match status" value="1"/>
</dbReference>
<dbReference type="InterPro" id="IPR023214">
    <property type="entry name" value="HAD_sf"/>
</dbReference>